<evidence type="ECO:0000313" key="6">
    <source>
        <dbReference type="EMBL" id="QDT98433.1"/>
    </source>
</evidence>
<evidence type="ECO:0000313" key="9">
    <source>
        <dbReference type="Proteomes" id="UP000318704"/>
    </source>
</evidence>
<dbReference type="PROSITE" id="PS51078">
    <property type="entry name" value="ICLR_ED"/>
    <property type="match status" value="1"/>
</dbReference>
<feature type="domain" description="HTH iclR-type" evidence="4">
    <location>
        <begin position="14"/>
        <end position="76"/>
    </location>
</feature>
<name>A0A517VZJ7_9PLAN</name>
<evidence type="ECO:0000256" key="1">
    <source>
        <dbReference type="ARBA" id="ARBA00023015"/>
    </source>
</evidence>
<dbReference type="Gene3D" id="1.10.10.10">
    <property type="entry name" value="Winged helix-like DNA-binding domain superfamily/Winged helix DNA-binding domain"/>
    <property type="match status" value="1"/>
</dbReference>
<dbReference type="Pfam" id="PF09339">
    <property type="entry name" value="HTH_IclR"/>
    <property type="match status" value="1"/>
</dbReference>
<proteinExistence type="predicted"/>
<dbReference type="InterPro" id="IPR005471">
    <property type="entry name" value="Tscrpt_reg_IclR_N"/>
</dbReference>
<sequence length="259" mass="28470">MTEIKIAETKKSTVPNLQRGMSILEFLSKHQMSATIAELSERLGYPSASVFRITQELAEMGYLSRDPATKRFSLTNKFLMLGQPQGREQGLVEASLPAMRGIRKATGETTQICCLIEVEIVILNQLVSTHPFKYSAELGARCPAYCCAPGKAILASLPEEDREELVSRIRFKKFTPNTITTRRSLREELARISACGFALDQAEWMEGIRCVAAPVRDRHGYPVGAITIAGPASRILESEFEQLGELVSGAASSVELDCA</sequence>
<evidence type="ECO:0000259" key="4">
    <source>
        <dbReference type="PROSITE" id="PS51077"/>
    </source>
</evidence>
<evidence type="ECO:0000259" key="5">
    <source>
        <dbReference type="PROSITE" id="PS51078"/>
    </source>
</evidence>
<keyword evidence="3" id="KW-0804">Transcription</keyword>
<dbReference type="SUPFAM" id="SSF55781">
    <property type="entry name" value="GAF domain-like"/>
    <property type="match status" value="1"/>
</dbReference>
<dbReference type="PROSITE" id="PS51077">
    <property type="entry name" value="HTH_ICLR"/>
    <property type="match status" value="1"/>
</dbReference>
<dbReference type="InterPro" id="IPR036390">
    <property type="entry name" value="WH_DNA-bd_sf"/>
</dbReference>
<evidence type="ECO:0000256" key="2">
    <source>
        <dbReference type="ARBA" id="ARBA00023125"/>
    </source>
</evidence>
<keyword evidence="8" id="KW-1185">Reference proteome</keyword>
<evidence type="ECO:0000256" key="3">
    <source>
        <dbReference type="ARBA" id="ARBA00023163"/>
    </source>
</evidence>
<dbReference type="PANTHER" id="PTHR30136:SF35">
    <property type="entry name" value="HTH-TYPE TRANSCRIPTIONAL REGULATOR RV1719"/>
    <property type="match status" value="1"/>
</dbReference>
<dbReference type="SUPFAM" id="SSF46785">
    <property type="entry name" value="Winged helix' DNA-binding domain"/>
    <property type="match status" value="1"/>
</dbReference>
<dbReference type="GO" id="GO:0003677">
    <property type="term" value="F:DNA binding"/>
    <property type="evidence" value="ECO:0007669"/>
    <property type="project" value="UniProtKB-KW"/>
</dbReference>
<dbReference type="InterPro" id="IPR029016">
    <property type="entry name" value="GAF-like_dom_sf"/>
</dbReference>
<accession>A0A517VZJ7</accession>
<feature type="domain" description="IclR-ED" evidence="5">
    <location>
        <begin position="77"/>
        <end position="259"/>
    </location>
</feature>
<dbReference type="RefSeq" id="WP_144987077.1">
    <property type="nucleotide sequence ID" value="NZ_CP037422.1"/>
</dbReference>
<dbReference type="Gene3D" id="3.30.450.40">
    <property type="match status" value="1"/>
</dbReference>
<dbReference type="Proteomes" id="UP000318704">
    <property type="component" value="Chromosome"/>
</dbReference>
<dbReference type="GO" id="GO:0003700">
    <property type="term" value="F:DNA-binding transcription factor activity"/>
    <property type="evidence" value="ECO:0007669"/>
    <property type="project" value="TreeGrafter"/>
</dbReference>
<evidence type="ECO:0000313" key="7">
    <source>
        <dbReference type="EMBL" id="QDU09690.1"/>
    </source>
</evidence>
<keyword evidence="1" id="KW-0805">Transcription regulation</keyword>
<dbReference type="EMBL" id="CP037920">
    <property type="protein sequence ID" value="QDT98433.1"/>
    <property type="molecule type" value="Genomic_DNA"/>
</dbReference>
<organism evidence="6 9">
    <name type="scientific">Gimesia aquarii</name>
    <dbReference type="NCBI Taxonomy" id="2527964"/>
    <lineage>
        <taxon>Bacteria</taxon>
        <taxon>Pseudomonadati</taxon>
        <taxon>Planctomycetota</taxon>
        <taxon>Planctomycetia</taxon>
        <taxon>Planctomycetales</taxon>
        <taxon>Planctomycetaceae</taxon>
        <taxon>Gimesia</taxon>
    </lineage>
</organism>
<dbReference type="AlphaFoldDB" id="A0A517VZJ7"/>
<keyword evidence="2" id="KW-0238">DNA-binding</keyword>
<dbReference type="OrthoDB" id="9791752at2"/>
<protein>
    <submittedName>
        <fullName evidence="6">Acetate operon repressor</fullName>
    </submittedName>
</protein>
<dbReference type="Proteomes" id="UP000318384">
    <property type="component" value="Chromosome"/>
</dbReference>
<dbReference type="PANTHER" id="PTHR30136">
    <property type="entry name" value="HELIX-TURN-HELIX TRANSCRIPTIONAL REGULATOR, ICLR FAMILY"/>
    <property type="match status" value="1"/>
</dbReference>
<dbReference type="EMBL" id="CP037422">
    <property type="protein sequence ID" value="QDU09690.1"/>
    <property type="molecule type" value="Genomic_DNA"/>
</dbReference>
<dbReference type="InterPro" id="IPR050707">
    <property type="entry name" value="HTH_MetabolicPath_Reg"/>
</dbReference>
<dbReference type="GO" id="GO:0045892">
    <property type="term" value="P:negative regulation of DNA-templated transcription"/>
    <property type="evidence" value="ECO:0007669"/>
    <property type="project" value="TreeGrafter"/>
</dbReference>
<dbReference type="KEGG" id="gaw:V144x_39200"/>
<gene>
    <name evidence="6" type="primary">iclR</name>
    <name evidence="6" type="ORF">V144x_39200</name>
    <name evidence="7" type="ORF">V202x_30660</name>
</gene>
<dbReference type="InterPro" id="IPR014757">
    <property type="entry name" value="Tscrpt_reg_IclR_C"/>
</dbReference>
<dbReference type="Pfam" id="PF01614">
    <property type="entry name" value="IclR_C"/>
    <property type="match status" value="1"/>
</dbReference>
<accession>A0A517WWN8</accession>
<evidence type="ECO:0000313" key="8">
    <source>
        <dbReference type="Proteomes" id="UP000318384"/>
    </source>
</evidence>
<reference evidence="8 9" key="1">
    <citation type="submission" date="2019-03" db="EMBL/GenBank/DDBJ databases">
        <title>Deep-cultivation of Planctomycetes and their phenomic and genomic characterization uncovers novel biology.</title>
        <authorList>
            <person name="Wiegand S."/>
            <person name="Jogler M."/>
            <person name="Boedeker C."/>
            <person name="Pinto D."/>
            <person name="Vollmers J."/>
            <person name="Rivas-Marin E."/>
            <person name="Kohn T."/>
            <person name="Peeters S.H."/>
            <person name="Heuer A."/>
            <person name="Rast P."/>
            <person name="Oberbeckmann S."/>
            <person name="Bunk B."/>
            <person name="Jeske O."/>
            <person name="Meyerdierks A."/>
            <person name="Storesund J.E."/>
            <person name="Kallscheuer N."/>
            <person name="Luecker S."/>
            <person name="Lage O.M."/>
            <person name="Pohl T."/>
            <person name="Merkel B.J."/>
            <person name="Hornburger P."/>
            <person name="Mueller R.-W."/>
            <person name="Bruemmer F."/>
            <person name="Labrenz M."/>
            <person name="Spormann A.M."/>
            <person name="Op den Camp H."/>
            <person name="Overmann J."/>
            <person name="Amann R."/>
            <person name="Jetten M.S.M."/>
            <person name="Mascher T."/>
            <person name="Medema M.H."/>
            <person name="Devos D.P."/>
            <person name="Kaster A.-K."/>
            <person name="Ovreas L."/>
            <person name="Rohde M."/>
            <person name="Galperin M.Y."/>
            <person name="Jogler C."/>
        </authorList>
    </citation>
    <scope>NUCLEOTIDE SEQUENCE [LARGE SCALE GENOMIC DNA]</scope>
    <source>
        <strain evidence="6 9">V144</strain>
        <strain evidence="7 8">V202</strain>
    </source>
</reference>
<dbReference type="InterPro" id="IPR036388">
    <property type="entry name" value="WH-like_DNA-bd_sf"/>
</dbReference>
<dbReference type="SMART" id="SM00346">
    <property type="entry name" value="HTH_ICLR"/>
    <property type="match status" value="1"/>
</dbReference>